<feature type="transmembrane region" description="Helical" evidence="1">
    <location>
        <begin position="35"/>
        <end position="59"/>
    </location>
</feature>
<dbReference type="STRING" id="54.SAMN02745121_04540"/>
<organism evidence="2 3">
    <name type="scientific">Nannocystis exedens</name>
    <dbReference type="NCBI Taxonomy" id="54"/>
    <lineage>
        <taxon>Bacteria</taxon>
        <taxon>Pseudomonadati</taxon>
        <taxon>Myxococcota</taxon>
        <taxon>Polyangia</taxon>
        <taxon>Nannocystales</taxon>
        <taxon>Nannocystaceae</taxon>
        <taxon>Nannocystis</taxon>
    </lineage>
</organism>
<name>A0A1I2B956_9BACT</name>
<dbReference type="EMBL" id="FOMX01000015">
    <property type="protein sequence ID" value="SFE52671.1"/>
    <property type="molecule type" value="Genomic_DNA"/>
</dbReference>
<keyword evidence="3" id="KW-1185">Reference proteome</keyword>
<sequence length="414" mass="45143">MGPPGRVCSGSDRCENPTGVEALLIVVAELMAVPLLVAAALLFELVGAALLGAGYLVLWRSRQRPTRLLRWWRRVVWTLTGVLGLVLTTLVFVDLVLYEPGLRLLLDQVERTSGVDVCFERARGNIFTGHVHLEGVTIRHRNGADLALSIGRLDIDIAMLRLLEREVPITELQLHGVRGGIVRNRALGVGQPGGRGFVIERLVVDDLAIDFEDLAAAPTTRVLPLALEHLEIAPLRSEYALIDVLCHTRARGRARGNTFLAEPGSWTVRDVPLAPQGAVGLGAVGRWLRDGSVDVGVTCVEPDGDPLRLRVDLDLAGFRVSPPAGDRRTAIQRIAAAFSHLGARLQLQFELELERSRLRGVASAAQVGLWDLGVHQYNIQLGRKLGLDADDMNLLGLGSRALDAAHQRLHARQR</sequence>
<keyword evidence="1" id="KW-0472">Membrane</keyword>
<dbReference type="AlphaFoldDB" id="A0A1I2B956"/>
<gene>
    <name evidence="2" type="ORF">SAMN02745121_04540</name>
</gene>
<protein>
    <submittedName>
        <fullName evidence="2">Uncharacterized protein</fullName>
    </submittedName>
</protein>
<evidence type="ECO:0000256" key="1">
    <source>
        <dbReference type="SAM" id="Phobius"/>
    </source>
</evidence>
<evidence type="ECO:0000313" key="2">
    <source>
        <dbReference type="EMBL" id="SFE52671.1"/>
    </source>
</evidence>
<keyword evidence="1" id="KW-1133">Transmembrane helix</keyword>
<dbReference type="Proteomes" id="UP000199400">
    <property type="component" value="Unassembled WGS sequence"/>
</dbReference>
<proteinExistence type="predicted"/>
<accession>A0A1I2B956</accession>
<keyword evidence="1" id="KW-0812">Transmembrane</keyword>
<evidence type="ECO:0000313" key="3">
    <source>
        <dbReference type="Proteomes" id="UP000199400"/>
    </source>
</evidence>
<feature type="transmembrane region" description="Helical" evidence="1">
    <location>
        <begin position="71"/>
        <end position="98"/>
    </location>
</feature>
<reference evidence="3" key="1">
    <citation type="submission" date="2016-10" db="EMBL/GenBank/DDBJ databases">
        <authorList>
            <person name="Varghese N."/>
            <person name="Submissions S."/>
        </authorList>
    </citation>
    <scope>NUCLEOTIDE SEQUENCE [LARGE SCALE GENOMIC DNA]</scope>
    <source>
        <strain evidence="3">ATCC 25963</strain>
    </source>
</reference>